<dbReference type="InterPro" id="IPR041679">
    <property type="entry name" value="DNA2/NAM7-like_C"/>
</dbReference>
<dbReference type="Pfam" id="PF13087">
    <property type="entry name" value="AAA_12"/>
    <property type="match status" value="1"/>
</dbReference>
<reference evidence="5 6" key="1">
    <citation type="submission" date="2022-08" db="EMBL/GenBank/DDBJ databases">
        <title>Reclassification of Massilia species as members of the genera Telluria, Duganella, Pseudoduganella, Mokoshia gen. nov. and Zemynaea gen. nov. using orthogonal and non-orthogonal genome-based approaches.</title>
        <authorList>
            <person name="Bowman J.P."/>
        </authorList>
    </citation>
    <scope>NUCLEOTIDE SEQUENCE [LARGE SCALE GENOMIC DNA]</scope>
    <source>
        <strain evidence="5 6">LMG 28164</strain>
    </source>
</reference>
<feature type="domain" description="DNA2/NAM7 helicase helicase" evidence="3">
    <location>
        <begin position="401"/>
        <end position="572"/>
    </location>
</feature>
<proteinExistence type="predicted"/>
<evidence type="ECO:0000259" key="4">
    <source>
        <dbReference type="Pfam" id="PF13087"/>
    </source>
</evidence>
<evidence type="ECO:0000313" key="5">
    <source>
        <dbReference type="EMBL" id="MCS0592597.1"/>
    </source>
</evidence>
<dbReference type="InterPro" id="IPR027417">
    <property type="entry name" value="P-loop_NTPase"/>
</dbReference>
<comment type="caution">
    <text evidence="5">The sequence shown here is derived from an EMBL/GenBank/DDBJ whole genome shotgun (WGS) entry which is preliminary data.</text>
</comment>
<evidence type="ECO:0000313" key="6">
    <source>
        <dbReference type="Proteomes" id="UP001205560"/>
    </source>
</evidence>
<sequence>MSETTHAPSFPAHLYWDIRFTPPTFPNTTAVASVDKLYAKLSALRKRFGNALLPGASTPQDMLARFCTLLFPDGRLSDYLISNITVKADPYLLIRPQALLPSHTAEWPEGLTLAAKGYVERRTGMFRLMDISDMTDLPARPFERTLRAIPMRGSPRHGQSAESGLNAEWLATLPLISKDTAEALKQWTDYLDWKQKLVQAGITGVRYLSRSLQDDGTWRFVIAVPEASDGPSIDRLLRSDDLSAYNLDYSTDPWTFTYRENSKARAQALGEAAPGKKAVTIDRKAIPQALVSEEMPAARFQEVSYQLEETAYEKFVELVEADGAVEAVKKFENTLPATGFLAVSAVGDLALIRRQREELQRLQRESGFAPFVSAYLFDITQARAPDRWHEIGPQDWLRGDMNPDQRKAVQMMISTPDLSLIQGPPGTGKTTMIAEATYQLVRQGKTVLVASQANLAVDNALKRLGDTPVIRALRLGIKADKESPFVPEHALGSYYRSVAKFCRQQHLDKWEAMQSEARSLDAWIEATELVASDLRQVEERIAQGRALKERSTQEQQGLQQRLEAAGSERERLDDAASFLDHLTSAQSDWAGSLPDTLRQAWHAAVGRMQISFAEAGLNTGRALGWYDPAASRMQAAMLFSAARTCSQLLDRLPSLRNELRRLSQLKSEQLMSAETEALVATLTAERTRLWVLAEDGDDAAFAQAKEIAQQLRSLSRDSALSRDLYESVFEPTHAARLLAANATRTAVLEALQRAVAALRRAMPWRHAAFALGRTQLAAAIASAADTTNDQRQLALVGRGIRELEHQLAEDAKRRTRHLADLGAQLELDELPTDWRAACATALEAKRTRQTMVGGGLRQTASLRNDWGPVLQAWTASLDEQGNAAREAAPAVRYLTDAYIESANVVGITCSERRSTLTEAKHDAFDVAIVDEVSKATPPELLMCVSMARTAILVGDHRQLPPVFKEGISAEQYLEQVEDQDADASDDPASDSALTRDNLERFGDMVSASLFKRHFENAPATLKAFLFTQYRMHPQIMEVVNAFYEGKLTCGLSDPDGLNSETLERDIRQHRLELFGPDRIAYLKPDQHVLWIDSGKAPNGDNVFERRAGASGKVNDTEAALIAKVLVDLDQACEKQGYGSAGKARKEVGIVTFYAKQIRAIKDAINALVRTRGPFVAIKVDVNTADRYQGQERPIVIVSLVRSPPHKLSKRANTAQFERINVAFSRAQELLVVLGSERVFRSYEIKLPHLDRPGHSTRAVYGQIISEIELNGGFKHARQLLDQTTFEQLLPAGASGRTPPSPANAGRKARRSNDGRIGGAR</sequence>
<dbReference type="Proteomes" id="UP001205560">
    <property type="component" value="Unassembled WGS sequence"/>
</dbReference>
<keyword evidence="6" id="KW-1185">Reference proteome</keyword>
<dbReference type="InterPro" id="IPR045055">
    <property type="entry name" value="DNA2/NAM7-like"/>
</dbReference>
<feature type="domain" description="DNA2/NAM7 helicase-like C-terminal" evidence="4">
    <location>
        <begin position="1006"/>
        <end position="1236"/>
    </location>
</feature>
<dbReference type="PANTHER" id="PTHR10887:SF495">
    <property type="entry name" value="HELICASE SENATAXIN ISOFORM X1-RELATED"/>
    <property type="match status" value="1"/>
</dbReference>
<accession>A0ABT2AEM6</accession>
<dbReference type="PANTHER" id="PTHR10887">
    <property type="entry name" value="DNA2/NAM7 HELICASE FAMILY"/>
    <property type="match status" value="1"/>
</dbReference>
<dbReference type="EMBL" id="JANUGX010000053">
    <property type="protein sequence ID" value="MCS0592597.1"/>
    <property type="molecule type" value="Genomic_DNA"/>
</dbReference>
<feature type="domain" description="DNA2/NAM7 helicase helicase" evidence="3">
    <location>
        <begin position="789"/>
        <end position="963"/>
    </location>
</feature>
<dbReference type="CDD" id="cd18808">
    <property type="entry name" value="SF1_C_Upf1"/>
    <property type="match status" value="1"/>
</dbReference>
<evidence type="ECO:0000259" key="3">
    <source>
        <dbReference type="Pfam" id="PF13086"/>
    </source>
</evidence>
<dbReference type="Pfam" id="PF13086">
    <property type="entry name" value="AAA_11"/>
    <property type="match status" value="2"/>
</dbReference>
<gene>
    <name evidence="5" type="ORF">NX782_25780</name>
</gene>
<dbReference type="InterPro" id="IPR041677">
    <property type="entry name" value="DNA2/NAM7_AAA_11"/>
</dbReference>
<feature type="region of interest" description="Disordered" evidence="2">
    <location>
        <begin position="1290"/>
        <end position="1320"/>
    </location>
</feature>
<evidence type="ECO:0000256" key="1">
    <source>
        <dbReference type="SAM" id="Coils"/>
    </source>
</evidence>
<evidence type="ECO:0000256" key="2">
    <source>
        <dbReference type="SAM" id="MobiDB-lite"/>
    </source>
</evidence>
<dbReference type="SUPFAM" id="SSF52540">
    <property type="entry name" value="P-loop containing nucleoside triphosphate hydrolases"/>
    <property type="match status" value="1"/>
</dbReference>
<dbReference type="InterPro" id="IPR047187">
    <property type="entry name" value="SF1_C_Upf1"/>
</dbReference>
<dbReference type="Gene3D" id="3.40.50.300">
    <property type="entry name" value="P-loop containing nucleotide triphosphate hydrolases"/>
    <property type="match status" value="3"/>
</dbReference>
<feature type="coiled-coil region" evidence="1">
    <location>
        <begin position="534"/>
        <end position="575"/>
    </location>
</feature>
<protein>
    <submittedName>
        <fullName evidence="5">AAA domain-containing protein</fullName>
    </submittedName>
</protein>
<organism evidence="5 6">
    <name type="scientific">Massilia norwichensis</name>
    <dbReference type="NCBI Taxonomy" id="1442366"/>
    <lineage>
        <taxon>Bacteria</taxon>
        <taxon>Pseudomonadati</taxon>
        <taxon>Pseudomonadota</taxon>
        <taxon>Betaproteobacteria</taxon>
        <taxon>Burkholderiales</taxon>
        <taxon>Oxalobacteraceae</taxon>
        <taxon>Telluria group</taxon>
        <taxon>Massilia</taxon>
    </lineage>
</organism>
<name>A0ABT2AEM6_9BURK</name>
<dbReference type="RefSeq" id="WP_258848364.1">
    <property type="nucleotide sequence ID" value="NZ_JANUGX010000053.1"/>
</dbReference>
<keyword evidence="1" id="KW-0175">Coiled coil</keyword>